<keyword evidence="5" id="KW-0418">Kinase</keyword>
<comment type="catalytic activity">
    <reaction evidence="1">
        <text>ATP + protein L-histidine = ADP + protein N-phospho-L-histidine.</text>
        <dbReference type="EC" id="2.7.13.3"/>
    </reaction>
</comment>
<dbReference type="SUPFAM" id="SSF47384">
    <property type="entry name" value="Homodimeric domain of signal transducing histidine kinase"/>
    <property type="match status" value="1"/>
</dbReference>
<dbReference type="InterPro" id="IPR003661">
    <property type="entry name" value="HisK_dim/P_dom"/>
</dbReference>
<dbReference type="InterPro" id="IPR036097">
    <property type="entry name" value="HisK_dim/P_sf"/>
</dbReference>
<keyword evidence="10" id="KW-1185">Reference proteome</keyword>
<dbReference type="InterPro" id="IPR013656">
    <property type="entry name" value="PAS_4"/>
</dbReference>
<gene>
    <name evidence="9" type="ordered locus">STAUR_0301</name>
</gene>
<keyword evidence="4" id="KW-0808">Transferase</keyword>
<dbReference type="AlphaFoldDB" id="E3FNN1"/>
<dbReference type="InterPro" id="IPR004358">
    <property type="entry name" value="Sig_transdc_His_kin-like_C"/>
</dbReference>
<dbReference type="SMART" id="SM00388">
    <property type="entry name" value="HisKA"/>
    <property type="match status" value="1"/>
</dbReference>
<dbReference type="SUPFAM" id="SSF55785">
    <property type="entry name" value="PYP-like sensor domain (PAS domain)"/>
    <property type="match status" value="2"/>
</dbReference>
<organism evidence="9 10">
    <name type="scientific">Stigmatella aurantiaca (strain DW4/3-1)</name>
    <dbReference type="NCBI Taxonomy" id="378806"/>
    <lineage>
        <taxon>Bacteria</taxon>
        <taxon>Pseudomonadati</taxon>
        <taxon>Myxococcota</taxon>
        <taxon>Myxococcia</taxon>
        <taxon>Myxococcales</taxon>
        <taxon>Cystobacterineae</taxon>
        <taxon>Archangiaceae</taxon>
        <taxon>Stigmatella</taxon>
    </lineage>
</organism>
<evidence type="ECO:0000313" key="9">
    <source>
        <dbReference type="EMBL" id="ADO68110.1"/>
    </source>
</evidence>
<dbReference type="Proteomes" id="UP000001351">
    <property type="component" value="Chromosome"/>
</dbReference>
<evidence type="ECO:0000259" key="7">
    <source>
        <dbReference type="PROSITE" id="PS50109"/>
    </source>
</evidence>
<dbReference type="EMBL" id="CP002271">
    <property type="protein sequence ID" value="ADO68110.1"/>
    <property type="molecule type" value="Genomic_DNA"/>
</dbReference>
<dbReference type="STRING" id="378806.STAUR_0301"/>
<dbReference type="SUPFAM" id="SSF55874">
    <property type="entry name" value="ATPase domain of HSP90 chaperone/DNA topoisomerase II/histidine kinase"/>
    <property type="match status" value="1"/>
</dbReference>
<dbReference type="GO" id="GO:0030295">
    <property type="term" value="F:protein kinase activator activity"/>
    <property type="evidence" value="ECO:0007669"/>
    <property type="project" value="TreeGrafter"/>
</dbReference>
<dbReference type="InterPro" id="IPR050351">
    <property type="entry name" value="BphY/WalK/GraS-like"/>
</dbReference>
<dbReference type="Pfam" id="PF13188">
    <property type="entry name" value="PAS_8"/>
    <property type="match status" value="1"/>
</dbReference>
<dbReference type="InterPro" id="IPR000014">
    <property type="entry name" value="PAS"/>
</dbReference>
<dbReference type="InterPro" id="IPR003594">
    <property type="entry name" value="HATPase_dom"/>
</dbReference>
<dbReference type="RefSeq" id="WP_013374081.1">
    <property type="nucleotide sequence ID" value="NC_014623.1"/>
</dbReference>
<dbReference type="HOGENOM" id="CLU_426829_0_0_7"/>
<evidence type="ECO:0000313" key="10">
    <source>
        <dbReference type="Proteomes" id="UP000001351"/>
    </source>
</evidence>
<dbReference type="Pfam" id="PF08448">
    <property type="entry name" value="PAS_4"/>
    <property type="match status" value="1"/>
</dbReference>
<keyword evidence="6" id="KW-0472">Membrane</keyword>
<dbReference type="PRINTS" id="PR00344">
    <property type="entry name" value="BCTRLSENSOR"/>
</dbReference>
<accession>E3FNN1</accession>
<sequence length="623" mass="67695">MNGLARLLASAREALLQSVAHKAQLRPLPGGALPLGWLETLPGLLDGLQAALESRPLPSPQVPAHPPLEGANASQLHAGFGLVRECVLDLWEKTGGTADFQELKVLNRFLDQALAEALAEEAVSARQNQGHNTRVEAQVLLDTMLATAPVGLCFVSPDLRFVHLNRTIAAINGMPVEQTLGRPLRDVVPGLASVLEPLYQKVLETGEPVLDFELTGTTPGLNGEPGFWVVSCYPVKDAQGRTFMMGSVVVDLTERKRSADAVASNAAKLEAILQSIPDAVYVGDARSIEHANARARELLGEDIHHVAPRELGRRLACRMADTGEALTPENEPFTRALMGEAFTHELVLCHARSGKDMWVRFAAAPVRMGERIASAVVIITDLTEHQKRESELRRAAEFRERFLGIVSHDLRNPLNAIALSAGALVREDALPARALKAAGRIVHSTERMGRMIGELLDFTRGRLGGGIPIVRRPGDLRPLCRHVLDELRVARPEREVLLKGEGQFQGDWDGDRLAQLVGNLAKNALDYSPDDTPVTVTLYDDGPRVRLEVHNEGEPIPASMLPELFEPFRRGAKAENAKPSGLGLGLFIARQIALAHGGRLEVRSTKDEGTCFTVYLPRGPLAP</sequence>
<feature type="domain" description="Histidine kinase" evidence="7">
    <location>
        <begin position="405"/>
        <end position="620"/>
    </location>
</feature>
<evidence type="ECO:0000256" key="5">
    <source>
        <dbReference type="ARBA" id="ARBA00022777"/>
    </source>
</evidence>
<dbReference type="CDD" id="cd00082">
    <property type="entry name" value="HisKA"/>
    <property type="match status" value="1"/>
</dbReference>
<dbReference type="KEGG" id="sur:STAUR_0301"/>
<name>E3FNN1_STIAD</name>
<evidence type="ECO:0000256" key="6">
    <source>
        <dbReference type="ARBA" id="ARBA00023136"/>
    </source>
</evidence>
<dbReference type="SMART" id="SM00091">
    <property type="entry name" value="PAS"/>
    <property type="match status" value="2"/>
</dbReference>
<dbReference type="GO" id="GO:0000156">
    <property type="term" value="F:phosphorelay response regulator activity"/>
    <property type="evidence" value="ECO:0007669"/>
    <property type="project" value="TreeGrafter"/>
</dbReference>
<dbReference type="Gene3D" id="3.30.565.10">
    <property type="entry name" value="Histidine kinase-like ATPase, C-terminal domain"/>
    <property type="match status" value="1"/>
</dbReference>
<evidence type="ECO:0000256" key="3">
    <source>
        <dbReference type="ARBA" id="ARBA00022553"/>
    </source>
</evidence>
<evidence type="ECO:0000259" key="8">
    <source>
        <dbReference type="PROSITE" id="PS50113"/>
    </source>
</evidence>
<proteinExistence type="predicted"/>
<dbReference type="GO" id="GO:0016020">
    <property type="term" value="C:membrane"/>
    <property type="evidence" value="ECO:0007669"/>
    <property type="project" value="UniProtKB-SubCell"/>
</dbReference>
<dbReference type="PROSITE" id="PS50109">
    <property type="entry name" value="HIS_KIN"/>
    <property type="match status" value="1"/>
</dbReference>
<dbReference type="GO" id="GO:0000155">
    <property type="term" value="F:phosphorelay sensor kinase activity"/>
    <property type="evidence" value="ECO:0007669"/>
    <property type="project" value="InterPro"/>
</dbReference>
<dbReference type="eggNOG" id="COG5002">
    <property type="taxonomic scope" value="Bacteria"/>
</dbReference>
<dbReference type="InterPro" id="IPR005467">
    <property type="entry name" value="His_kinase_dom"/>
</dbReference>
<protein>
    <recommendedName>
        <fullName evidence="2">histidine kinase</fullName>
        <ecNumber evidence="2">2.7.13.3</ecNumber>
    </recommendedName>
</protein>
<dbReference type="InterPro" id="IPR036890">
    <property type="entry name" value="HATPase_C_sf"/>
</dbReference>
<dbReference type="EC" id="2.7.13.3" evidence="2"/>
<dbReference type="InterPro" id="IPR035965">
    <property type="entry name" value="PAS-like_dom_sf"/>
</dbReference>
<dbReference type="SMART" id="SM00387">
    <property type="entry name" value="HATPase_c"/>
    <property type="match status" value="1"/>
</dbReference>
<reference evidence="9 10" key="1">
    <citation type="journal article" date="2011" name="Mol. Biol. Evol.">
        <title>Comparative genomic analysis of fruiting body formation in Myxococcales.</title>
        <authorList>
            <person name="Huntley S."/>
            <person name="Hamann N."/>
            <person name="Wegener-Feldbrugge S."/>
            <person name="Treuner-Lange A."/>
            <person name="Kube M."/>
            <person name="Reinhardt R."/>
            <person name="Klages S."/>
            <person name="Muller R."/>
            <person name="Ronning C.M."/>
            <person name="Nierman W.C."/>
            <person name="Sogaard-Andersen L."/>
        </authorList>
    </citation>
    <scope>NUCLEOTIDE SEQUENCE [LARGE SCALE GENOMIC DNA]</scope>
    <source>
        <strain evidence="9 10">DW4/3-1</strain>
    </source>
</reference>
<dbReference type="Pfam" id="PF00512">
    <property type="entry name" value="HisKA"/>
    <property type="match status" value="1"/>
</dbReference>
<dbReference type="CDD" id="cd00075">
    <property type="entry name" value="HATPase"/>
    <property type="match status" value="1"/>
</dbReference>
<dbReference type="Pfam" id="PF02518">
    <property type="entry name" value="HATPase_c"/>
    <property type="match status" value="1"/>
</dbReference>
<evidence type="ECO:0000256" key="4">
    <source>
        <dbReference type="ARBA" id="ARBA00022679"/>
    </source>
</evidence>
<keyword evidence="3" id="KW-0597">Phosphoprotein</keyword>
<dbReference type="PANTHER" id="PTHR42878">
    <property type="entry name" value="TWO-COMPONENT HISTIDINE KINASE"/>
    <property type="match status" value="1"/>
</dbReference>
<evidence type="ECO:0000256" key="1">
    <source>
        <dbReference type="ARBA" id="ARBA00000085"/>
    </source>
</evidence>
<dbReference type="OrthoDB" id="5483366at2"/>
<feature type="domain" description="PAC" evidence="8">
    <location>
        <begin position="342"/>
        <end position="394"/>
    </location>
</feature>
<evidence type="ECO:0000256" key="2">
    <source>
        <dbReference type="ARBA" id="ARBA00012438"/>
    </source>
</evidence>
<dbReference type="NCBIfam" id="TIGR00229">
    <property type="entry name" value="sensory_box"/>
    <property type="match status" value="1"/>
</dbReference>
<dbReference type="GO" id="GO:0007234">
    <property type="term" value="P:osmosensory signaling via phosphorelay pathway"/>
    <property type="evidence" value="ECO:0007669"/>
    <property type="project" value="TreeGrafter"/>
</dbReference>
<dbReference type="PANTHER" id="PTHR42878:SF13">
    <property type="entry name" value="HISTIDINE KINASE"/>
    <property type="match status" value="1"/>
</dbReference>
<dbReference type="Gene3D" id="1.10.287.130">
    <property type="match status" value="1"/>
</dbReference>
<dbReference type="InterPro" id="IPR000700">
    <property type="entry name" value="PAS-assoc_C"/>
</dbReference>
<dbReference type="Gene3D" id="3.30.450.20">
    <property type="entry name" value="PAS domain"/>
    <property type="match status" value="2"/>
</dbReference>
<dbReference type="PROSITE" id="PS50113">
    <property type="entry name" value="PAC"/>
    <property type="match status" value="1"/>
</dbReference>